<evidence type="ECO:0000313" key="2">
    <source>
        <dbReference type="EMBL" id="KAK0551859.1"/>
    </source>
</evidence>
<dbReference type="PANTHER" id="PTHR13271:SF147">
    <property type="entry name" value="PROTEIN-LYSINE N-METHYLTRANSFERASE EFM1-RELATED"/>
    <property type="match status" value="1"/>
</dbReference>
<dbReference type="SUPFAM" id="SSF82199">
    <property type="entry name" value="SET domain"/>
    <property type="match status" value="1"/>
</dbReference>
<evidence type="ECO:0008006" key="4">
    <source>
        <dbReference type="Google" id="ProtNLM"/>
    </source>
</evidence>
<dbReference type="Proteomes" id="UP001176517">
    <property type="component" value="Unassembled WGS sequence"/>
</dbReference>
<reference evidence="2" key="1">
    <citation type="journal article" date="2023" name="PhytoFront">
        <title>Draft Genome Resources of Seven Strains of Tilletia horrida, Causal Agent of Kernel Smut of Rice.</title>
        <authorList>
            <person name="Khanal S."/>
            <person name="Antony Babu S."/>
            <person name="Zhou X.G."/>
        </authorList>
    </citation>
    <scope>NUCLEOTIDE SEQUENCE</scope>
    <source>
        <strain evidence="2">TX6</strain>
    </source>
</reference>
<feature type="coiled-coil region" evidence="1">
    <location>
        <begin position="454"/>
        <end position="481"/>
    </location>
</feature>
<name>A0AAN6JRK2_9BASI</name>
<comment type="caution">
    <text evidence="2">The sequence shown here is derived from an EMBL/GenBank/DDBJ whole genome shotgun (WGS) entry which is preliminary data.</text>
</comment>
<organism evidence="2 3">
    <name type="scientific">Tilletia horrida</name>
    <dbReference type="NCBI Taxonomy" id="155126"/>
    <lineage>
        <taxon>Eukaryota</taxon>
        <taxon>Fungi</taxon>
        <taxon>Dikarya</taxon>
        <taxon>Basidiomycota</taxon>
        <taxon>Ustilaginomycotina</taxon>
        <taxon>Exobasidiomycetes</taxon>
        <taxon>Tilletiales</taxon>
        <taxon>Tilletiaceae</taxon>
        <taxon>Tilletia</taxon>
    </lineage>
</organism>
<dbReference type="GO" id="GO:0005634">
    <property type="term" value="C:nucleus"/>
    <property type="evidence" value="ECO:0007669"/>
    <property type="project" value="TreeGrafter"/>
</dbReference>
<proteinExistence type="predicted"/>
<gene>
    <name evidence="2" type="ORF">OC846_003145</name>
</gene>
<dbReference type="InterPro" id="IPR050600">
    <property type="entry name" value="SETD3_SETD6_MTase"/>
</dbReference>
<dbReference type="AlphaFoldDB" id="A0AAN6JRK2"/>
<evidence type="ECO:0000313" key="3">
    <source>
        <dbReference type="Proteomes" id="UP001176517"/>
    </source>
</evidence>
<protein>
    <recommendedName>
        <fullName evidence="4">SET domain-containing protein</fullName>
    </recommendedName>
</protein>
<dbReference type="InterPro" id="IPR046341">
    <property type="entry name" value="SET_dom_sf"/>
</dbReference>
<dbReference type="EMBL" id="JAPDMZ010000071">
    <property type="protein sequence ID" value="KAK0551859.1"/>
    <property type="molecule type" value="Genomic_DNA"/>
</dbReference>
<sequence>MVGQQIESLQKWLEKRDVRLPAGLYFGSDATCGTSIFTKDTLPAGTCAIDLPSDLPITSTFSYDAICDSVGISPDQRQQEKEIVDATFAQAGVELVPADWVVLHLLLVRLLLDEGLVHVTSDGDAKMGLKGERTSIRPHMLRLIEHAPYINAIPYPEIALTPLHFNDAELRMLRGTSLFGATVQRRSRGEKVVDTFSKWLAHHCLESLSSDITEERFLSASLFAGTGRLQRLWRWADTSFGSRSFPSRILGIDDEANPSFGAVLVPGLDSFNHQRGRRVTWQFDRSSHSSNAGRTRLILDTPTEAGTQVFNNYGAKSTEELLGSYGFVLKESVAKQDDALGLLISAKGDVPASGSSLHWWKHGADQGPPPALIDEIRNLLRSGDAQKPRQGESSELDQIEEDGEVYAALEDMLHAKLQAFCEGPGLPADEFSDSQGSVRPAVSDMVAVYRKGQEEILEQAIRWTESKLQELEQQWSQLEDATEGQ</sequence>
<dbReference type="GO" id="GO:0016279">
    <property type="term" value="F:protein-lysine N-methyltransferase activity"/>
    <property type="evidence" value="ECO:0007669"/>
    <property type="project" value="TreeGrafter"/>
</dbReference>
<keyword evidence="1" id="KW-0175">Coiled coil</keyword>
<keyword evidence="3" id="KW-1185">Reference proteome</keyword>
<evidence type="ECO:0000256" key="1">
    <source>
        <dbReference type="SAM" id="Coils"/>
    </source>
</evidence>
<dbReference type="Gene3D" id="3.90.1410.10">
    <property type="entry name" value="set domain protein methyltransferase, domain 1"/>
    <property type="match status" value="1"/>
</dbReference>
<dbReference type="PANTHER" id="PTHR13271">
    <property type="entry name" value="UNCHARACTERIZED PUTATIVE METHYLTRANSFERASE"/>
    <property type="match status" value="1"/>
</dbReference>
<accession>A0AAN6JRK2</accession>